<keyword evidence="3" id="KW-0597">Phosphoprotein</keyword>
<feature type="region of interest" description="Disordered" evidence="10">
    <location>
        <begin position="1"/>
        <end position="169"/>
    </location>
</feature>
<dbReference type="PANTHER" id="PTHR18843:SF7">
    <property type="entry name" value="LAMINA-ASSOCIATED POLYPEPTIDE 1B ISOFORM 1-RELATED"/>
    <property type="match status" value="1"/>
</dbReference>
<evidence type="ECO:0000259" key="11">
    <source>
        <dbReference type="Pfam" id="PF05609"/>
    </source>
</evidence>
<feature type="domain" description="Torsin-1A-interacting protein 1/2 AAA+ activator" evidence="11">
    <location>
        <begin position="346"/>
        <end position="566"/>
    </location>
</feature>
<organism evidence="12">
    <name type="scientific">Nothobranchius korthausae</name>
    <dbReference type="NCBI Taxonomy" id="1143690"/>
    <lineage>
        <taxon>Eukaryota</taxon>
        <taxon>Metazoa</taxon>
        <taxon>Chordata</taxon>
        <taxon>Craniata</taxon>
        <taxon>Vertebrata</taxon>
        <taxon>Euteleostomi</taxon>
        <taxon>Actinopterygii</taxon>
        <taxon>Neopterygii</taxon>
        <taxon>Teleostei</taxon>
        <taxon>Neoteleostei</taxon>
        <taxon>Acanthomorphata</taxon>
        <taxon>Ovalentaria</taxon>
        <taxon>Atherinomorphae</taxon>
        <taxon>Cyprinodontiformes</taxon>
        <taxon>Nothobranchiidae</taxon>
        <taxon>Nothobranchius</taxon>
    </lineage>
</organism>
<name>A0A1A8H825_9TELE</name>
<keyword evidence="8" id="KW-0539">Nucleus</keyword>
<dbReference type="GO" id="GO:0061024">
    <property type="term" value="P:membrane organization"/>
    <property type="evidence" value="ECO:0007669"/>
    <property type="project" value="TreeGrafter"/>
</dbReference>
<feature type="region of interest" description="Disordered" evidence="10">
    <location>
        <begin position="198"/>
        <end position="272"/>
    </location>
</feature>
<feature type="compositionally biased region" description="Basic and acidic residues" evidence="10">
    <location>
        <begin position="66"/>
        <end position="78"/>
    </location>
</feature>
<dbReference type="EMBL" id="HAEB01007732">
    <property type="protein sequence ID" value="SBQ54259.1"/>
    <property type="molecule type" value="Transcribed_RNA"/>
</dbReference>
<feature type="compositionally biased region" description="Basic and acidic residues" evidence="10">
    <location>
        <begin position="158"/>
        <end position="168"/>
    </location>
</feature>
<dbReference type="GO" id="GO:0005635">
    <property type="term" value="C:nuclear envelope"/>
    <property type="evidence" value="ECO:0007669"/>
    <property type="project" value="UniProtKB-SubCell"/>
</dbReference>
<comment type="similarity">
    <text evidence="2">Belongs to the TOR1AIP family.</text>
</comment>
<dbReference type="GO" id="GO:0016020">
    <property type="term" value="C:membrane"/>
    <property type="evidence" value="ECO:0007669"/>
    <property type="project" value="TreeGrafter"/>
</dbReference>
<evidence type="ECO:0000256" key="2">
    <source>
        <dbReference type="ARBA" id="ARBA00007860"/>
    </source>
</evidence>
<dbReference type="InterPro" id="IPR008662">
    <property type="entry name" value="TOIP1/2"/>
</dbReference>
<evidence type="ECO:0000256" key="6">
    <source>
        <dbReference type="ARBA" id="ARBA00023136"/>
    </source>
</evidence>
<protein>
    <submittedName>
        <fullName evidence="12">Torsin A interacting protein 2</fullName>
    </submittedName>
</protein>
<dbReference type="GO" id="GO:0001671">
    <property type="term" value="F:ATPase activator activity"/>
    <property type="evidence" value="ECO:0007669"/>
    <property type="project" value="InterPro"/>
</dbReference>
<keyword evidence="4" id="KW-0812">Transmembrane</keyword>
<evidence type="ECO:0000256" key="7">
    <source>
        <dbReference type="ARBA" id="ARBA00023180"/>
    </source>
</evidence>
<dbReference type="PANTHER" id="PTHR18843">
    <property type="entry name" value="TORSIN-1A-INTERACTING PROTEIN"/>
    <property type="match status" value="1"/>
</dbReference>
<evidence type="ECO:0000256" key="1">
    <source>
        <dbReference type="ARBA" id="ARBA00004259"/>
    </source>
</evidence>
<evidence type="ECO:0000256" key="5">
    <source>
        <dbReference type="ARBA" id="ARBA00022989"/>
    </source>
</evidence>
<keyword evidence="7" id="KW-0325">Glycoprotein</keyword>
<dbReference type="AlphaFoldDB" id="A0A1A8H825"/>
<gene>
    <name evidence="12" type="primary">TOR1AIP2</name>
</gene>
<comment type="subcellular location">
    <subcellularLocation>
        <location evidence="9">Endomembrane system</location>
        <topology evidence="9">Single-pass membrane protein</topology>
    </subcellularLocation>
    <subcellularLocation>
        <location evidence="1">Nucleus envelope</location>
    </subcellularLocation>
</comment>
<dbReference type="Pfam" id="PF05609">
    <property type="entry name" value="LAP1_C"/>
    <property type="match status" value="1"/>
</dbReference>
<evidence type="ECO:0000313" key="12">
    <source>
        <dbReference type="EMBL" id="SBQ80356.1"/>
    </source>
</evidence>
<keyword evidence="5" id="KW-1133">Transmembrane helix</keyword>
<evidence type="ECO:0000256" key="4">
    <source>
        <dbReference type="ARBA" id="ARBA00022692"/>
    </source>
</evidence>
<evidence type="ECO:0000256" key="8">
    <source>
        <dbReference type="ARBA" id="ARBA00023242"/>
    </source>
</evidence>
<dbReference type="Gene3D" id="3.40.50.12190">
    <property type="match status" value="1"/>
</dbReference>
<reference evidence="12" key="1">
    <citation type="submission" date="2016-05" db="EMBL/GenBank/DDBJ databases">
        <authorList>
            <person name="Lavstsen T."/>
            <person name="Jespersen J.S."/>
        </authorList>
    </citation>
    <scope>NUCLEOTIDE SEQUENCE</scope>
    <source>
        <tissue evidence="12">Brain</tissue>
    </source>
</reference>
<evidence type="ECO:0000256" key="3">
    <source>
        <dbReference type="ARBA" id="ARBA00022553"/>
    </source>
</evidence>
<sequence>MSTYVTNCEPQSKAELPRDMAEEEGSGDIDCLPMEDANTDGEEQTQMVNVLKTVDLDAKQQPSNDDGEHSHKITKEISQKSNNIADYDVASPGHEKTDPIAGKTSCPSATTEKDQNRKETTTSQTSDKKDPTKGTTEEEKRQSHLSENTSTGDLLGSEPRDAISDHGENFFNTDIKATCQPHMEIHGDYKGESLEHKRADTNHGRCPSDTAEENHIRKEAGGSHVPDKGEKDIDGPKAEMNESSTNTDTESCEDANASALEEPDKRQTPCPLQQRPLQEVPVVELKRQTNIDTLGPTTAEAADSPTSEILTGSKGFVMAMVVIVALVAILIQHFSQPKTPPPKNNQRHIDDFLNKMEKLMTQYPNQRSEFWDRSRIHLKRHLQTSQPTEPVSLILTAGLGAERTLCCLAHSLSDAFSSAINSSVLRIDGASKASQDSDQVKLDIDNKLQGAFEGDKHVAVIHRFEELPPGSTLIFYRYCDHENAAYKNTLLIFTVLLGEEKDIPAETHLSIVEEMVDDHLQKKFLSHGHPVSFDSMDLDKYGGLWSRISHLILPVAAEGRMECDGC</sequence>
<dbReference type="InterPro" id="IPR038599">
    <property type="entry name" value="LAP1C-like_C_sf"/>
</dbReference>
<keyword evidence="6" id="KW-0472">Membrane</keyword>
<reference evidence="12" key="2">
    <citation type="submission" date="2016-06" db="EMBL/GenBank/DDBJ databases">
        <title>The genome of a short-lived fish provides insights into sex chromosome evolution and the genetic control of aging.</title>
        <authorList>
            <person name="Reichwald K."/>
            <person name="Felder M."/>
            <person name="Petzold A."/>
            <person name="Koch P."/>
            <person name="Groth M."/>
            <person name="Platzer M."/>
        </authorList>
    </citation>
    <scope>NUCLEOTIDE SEQUENCE</scope>
    <source>
        <tissue evidence="12">Brain</tissue>
    </source>
</reference>
<evidence type="ECO:0000256" key="10">
    <source>
        <dbReference type="SAM" id="MobiDB-lite"/>
    </source>
</evidence>
<feature type="compositionally biased region" description="Basic and acidic residues" evidence="10">
    <location>
        <begin position="212"/>
        <end position="240"/>
    </location>
</feature>
<feature type="compositionally biased region" description="Polar residues" evidence="10">
    <location>
        <begin position="1"/>
        <end position="10"/>
    </location>
</feature>
<feature type="compositionally biased region" description="Basic and acidic residues" evidence="10">
    <location>
        <begin position="111"/>
        <end position="144"/>
    </location>
</feature>
<dbReference type="InterPro" id="IPR046753">
    <property type="entry name" value="TOIP1/2_C"/>
</dbReference>
<evidence type="ECO:0000256" key="9">
    <source>
        <dbReference type="ARBA" id="ARBA00037847"/>
    </source>
</evidence>
<dbReference type="EMBL" id="HAEC01012139">
    <property type="protein sequence ID" value="SBQ80356.1"/>
    <property type="molecule type" value="Transcribed_RNA"/>
</dbReference>
<accession>A0A1A8H825</accession>
<proteinExistence type="inferred from homology"/>